<accession>A0A0H2S391</accession>
<proteinExistence type="predicted"/>
<evidence type="ECO:0008006" key="3">
    <source>
        <dbReference type="Google" id="ProtNLM"/>
    </source>
</evidence>
<evidence type="ECO:0000313" key="1">
    <source>
        <dbReference type="EMBL" id="KLO16233.1"/>
    </source>
</evidence>
<dbReference type="AlphaFoldDB" id="A0A0H2S391"/>
<gene>
    <name evidence="1" type="ORF">SCHPADRAFT_219766</name>
</gene>
<dbReference type="SUPFAM" id="SSF52047">
    <property type="entry name" value="RNI-like"/>
    <property type="match status" value="1"/>
</dbReference>
<keyword evidence="2" id="KW-1185">Reference proteome</keyword>
<reference evidence="1 2" key="1">
    <citation type="submission" date="2015-04" db="EMBL/GenBank/DDBJ databases">
        <title>Complete genome sequence of Schizopora paradoxa KUC8140, a cosmopolitan wood degrader in East Asia.</title>
        <authorList>
            <consortium name="DOE Joint Genome Institute"/>
            <person name="Min B."/>
            <person name="Park H."/>
            <person name="Jang Y."/>
            <person name="Kim J.-J."/>
            <person name="Kim K.H."/>
            <person name="Pangilinan J."/>
            <person name="Lipzen A."/>
            <person name="Riley R."/>
            <person name="Grigoriev I.V."/>
            <person name="Spatafora J.W."/>
            <person name="Choi I.-G."/>
        </authorList>
    </citation>
    <scope>NUCLEOTIDE SEQUENCE [LARGE SCALE GENOMIC DNA]</scope>
    <source>
        <strain evidence="1 2">KUC8140</strain>
    </source>
</reference>
<protein>
    <recommendedName>
        <fullName evidence="3">F-box domain-containing protein</fullName>
    </recommendedName>
</protein>
<dbReference type="EMBL" id="KQ085918">
    <property type="protein sequence ID" value="KLO16233.1"/>
    <property type="molecule type" value="Genomic_DNA"/>
</dbReference>
<name>A0A0H2S391_9AGAM</name>
<sequence length="404" mass="46066">MFLSLQITFDEDAAGILPKIYRPNPLTFASSTASIARSVLKCLALVHPSWTPVVYRALGKSLHAPLQLENRQRTPWTNLLQNPLYGTRTQELSFATATDMKKSDDVRRFVFISNIPHRFPNLKTMSITIYRINEDIAKSMETLIGLENLENLKVELGMFQDVPGLFDNIEKWTSIFDAIARFPRLHTFQIPYCSTGLQNCNIPPELAALTANRMFQKLQLCILFPDHPFKGPNPEGYPTQAVWTRQGDDAEGAFGLTSLPVRWLPNSFRSFSDLNKRSLTFLHAICTEELSWNPVDHDLKSFVSLRKVEVISEMPYVEVILSSLPRAVESLSLAFPKTLKFSDVDKMLQSYITSDRSPSLKQLEVARLYFKDKLYTYRIMKISSSLLLTSAVCQERGIEHIAWH</sequence>
<dbReference type="OrthoDB" id="3331564at2759"/>
<dbReference type="InParanoid" id="A0A0H2S391"/>
<evidence type="ECO:0000313" key="2">
    <source>
        <dbReference type="Proteomes" id="UP000053477"/>
    </source>
</evidence>
<dbReference type="Proteomes" id="UP000053477">
    <property type="component" value="Unassembled WGS sequence"/>
</dbReference>
<organism evidence="1 2">
    <name type="scientific">Schizopora paradoxa</name>
    <dbReference type="NCBI Taxonomy" id="27342"/>
    <lineage>
        <taxon>Eukaryota</taxon>
        <taxon>Fungi</taxon>
        <taxon>Dikarya</taxon>
        <taxon>Basidiomycota</taxon>
        <taxon>Agaricomycotina</taxon>
        <taxon>Agaricomycetes</taxon>
        <taxon>Hymenochaetales</taxon>
        <taxon>Schizoporaceae</taxon>
        <taxon>Schizopora</taxon>
    </lineage>
</organism>